<dbReference type="InterPro" id="IPR001694">
    <property type="entry name" value="NADH_UbQ_OxRdtase_su1/FPO"/>
</dbReference>
<evidence type="ECO:0000313" key="8">
    <source>
        <dbReference type="Proteomes" id="UP000610846"/>
    </source>
</evidence>
<dbReference type="AlphaFoldDB" id="A0A927J1W6"/>
<keyword evidence="8" id="KW-1185">Reference proteome</keyword>
<keyword evidence="3 6" id="KW-1133">Transmembrane helix</keyword>
<accession>A0A927J1W6</accession>
<reference evidence="7" key="2">
    <citation type="submission" date="2020-09" db="EMBL/GenBank/DDBJ databases">
        <authorList>
            <person name="Yu Y."/>
        </authorList>
    </citation>
    <scope>NUCLEOTIDE SEQUENCE</scope>
    <source>
        <strain evidence="7">KCTC 49039</strain>
    </source>
</reference>
<feature type="transmembrane region" description="Helical" evidence="6">
    <location>
        <begin position="74"/>
        <end position="96"/>
    </location>
</feature>
<feature type="transmembrane region" description="Helical" evidence="6">
    <location>
        <begin position="180"/>
        <end position="202"/>
    </location>
</feature>
<feature type="transmembrane region" description="Helical" evidence="6">
    <location>
        <begin position="146"/>
        <end position="168"/>
    </location>
</feature>
<reference evidence="7" key="1">
    <citation type="journal article" date="2018" name="Curr. Microbiol.">
        <title>Cellulosimicrobium arenosum sp. nov., Isolated from Marine Sediment Sand.</title>
        <authorList>
            <person name="Oh M."/>
            <person name="Kim J.H."/>
            <person name="Yoon J.H."/>
            <person name="Schumann P."/>
            <person name="Kim W."/>
        </authorList>
    </citation>
    <scope>NUCLEOTIDE SEQUENCE</scope>
    <source>
        <strain evidence="7">KCTC 49039</strain>
    </source>
</reference>
<keyword evidence="4 6" id="KW-0472">Membrane</keyword>
<evidence type="ECO:0000256" key="3">
    <source>
        <dbReference type="ARBA" id="ARBA00022989"/>
    </source>
</evidence>
<organism evidence="7 8">
    <name type="scientific">Cellulosimicrobium arenosum</name>
    <dbReference type="NCBI Taxonomy" id="2708133"/>
    <lineage>
        <taxon>Bacteria</taxon>
        <taxon>Bacillati</taxon>
        <taxon>Actinomycetota</taxon>
        <taxon>Actinomycetes</taxon>
        <taxon>Micrococcales</taxon>
        <taxon>Promicromonosporaceae</taxon>
        <taxon>Cellulosimicrobium</taxon>
    </lineage>
</organism>
<keyword evidence="5" id="KW-0520">NAD</keyword>
<proteinExistence type="inferred from homology"/>
<feature type="transmembrane region" description="Helical" evidence="6">
    <location>
        <begin position="116"/>
        <end position="139"/>
    </location>
</feature>
<dbReference type="Pfam" id="PF00146">
    <property type="entry name" value="NADHdh"/>
    <property type="match status" value="1"/>
</dbReference>
<feature type="transmembrane region" description="Helical" evidence="6">
    <location>
        <begin position="231"/>
        <end position="249"/>
    </location>
</feature>
<feature type="transmembrane region" description="Helical" evidence="6">
    <location>
        <begin position="293"/>
        <end position="317"/>
    </location>
</feature>
<dbReference type="Proteomes" id="UP000610846">
    <property type="component" value="Unassembled WGS sequence"/>
</dbReference>
<dbReference type="GO" id="GO:0003954">
    <property type="term" value="F:NADH dehydrogenase activity"/>
    <property type="evidence" value="ECO:0007669"/>
    <property type="project" value="TreeGrafter"/>
</dbReference>
<gene>
    <name evidence="7" type="ORF">IF651_15075</name>
</gene>
<feature type="transmembrane region" description="Helical" evidence="6">
    <location>
        <begin position="6"/>
        <end position="30"/>
    </location>
</feature>
<evidence type="ECO:0000256" key="6">
    <source>
        <dbReference type="SAM" id="Phobius"/>
    </source>
</evidence>
<sequence length="318" mass="33158">MADPTTWTSVWAGLGVVAGALVLGLVLAWFDAVARAGVRVGSRAVLVPAAAAPVREGMRLLLGQRRTTVAPDRLLRTLAVCAVPVLALTSAAVLPLGGHSVVSTSADLVWFNAAEALLWVAVWMLGWAPNAVHSLVGAYRFLAQGLAYELPLMFAIITVGVGAGSLRATDVVAAQAGGAWFVWTMPVALLVFLLGAAAFTFWGPFGAPAARDIAEGVLSELAGLDRLLVELGRAVFLGVASATAAAWFLGAEDGPVLPGAWWYAIKTLAVMAFLVGVGRRLPLVRPERFADIAWMVLLPLTILQTAVVAVLVLGGFYG</sequence>
<comment type="subcellular location">
    <subcellularLocation>
        <location evidence="5">Cell membrane</location>
        <topology evidence="5">Multi-pass membrane protein</topology>
    </subcellularLocation>
    <subcellularLocation>
        <location evidence="1">Membrane</location>
        <topology evidence="1">Multi-pass membrane protein</topology>
    </subcellularLocation>
</comment>
<dbReference type="GO" id="GO:0009060">
    <property type="term" value="P:aerobic respiration"/>
    <property type="evidence" value="ECO:0007669"/>
    <property type="project" value="TreeGrafter"/>
</dbReference>
<dbReference type="PANTHER" id="PTHR11432">
    <property type="entry name" value="NADH DEHYDROGENASE SUBUNIT 1"/>
    <property type="match status" value="1"/>
</dbReference>
<evidence type="ECO:0000256" key="1">
    <source>
        <dbReference type="ARBA" id="ARBA00004141"/>
    </source>
</evidence>
<dbReference type="EMBL" id="JACYHB010000014">
    <property type="protein sequence ID" value="MBD8080377.1"/>
    <property type="molecule type" value="Genomic_DNA"/>
</dbReference>
<evidence type="ECO:0000313" key="7">
    <source>
        <dbReference type="EMBL" id="MBD8080377.1"/>
    </source>
</evidence>
<comment type="caution">
    <text evidence="7">The sequence shown here is derived from an EMBL/GenBank/DDBJ whole genome shotgun (WGS) entry which is preliminary data.</text>
</comment>
<dbReference type="GO" id="GO:0005886">
    <property type="term" value="C:plasma membrane"/>
    <property type="evidence" value="ECO:0007669"/>
    <property type="project" value="UniProtKB-SubCell"/>
</dbReference>
<feature type="transmembrane region" description="Helical" evidence="6">
    <location>
        <begin position="261"/>
        <end position="281"/>
    </location>
</feature>
<dbReference type="RefSeq" id="WP_191829953.1">
    <property type="nucleotide sequence ID" value="NZ_JACYHB010000014.1"/>
</dbReference>
<keyword evidence="2 5" id="KW-0812">Transmembrane</keyword>
<evidence type="ECO:0000256" key="5">
    <source>
        <dbReference type="RuleBase" id="RU000471"/>
    </source>
</evidence>
<dbReference type="PANTHER" id="PTHR11432:SF3">
    <property type="entry name" value="NADH-UBIQUINONE OXIDOREDUCTASE CHAIN 1"/>
    <property type="match status" value="1"/>
</dbReference>
<protein>
    <submittedName>
        <fullName evidence="7">NADH-quinone oxidoreductase subunit H</fullName>
    </submittedName>
</protein>
<evidence type="ECO:0000256" key="2">
    <source>
        <dbReference type="ARBA" id="ARBA00022692"/>
    </source>
</evidence>
<evidence type="ECO:0000256" key="4">
    <source>
        <dbReference type="ARBA" id="ARBA00023136"/>
    </source>
</evidence>
<comment type="similarity">
    <text evidence="5">Belongs to the complex I subunit 1 family.</text>
</comment>
<name>A0A927J1W6_9MICO</name>